<keyword evidence="3" id="KW-1185">Reference proteome</keyword>
<gene>
    <name evidence="2" type="ORF">ACHAWO_011352</name>
</gene>
<proteinExistence type="predicted"/>
<protein>
    <recommendedName>
        <fullName evidence="1">Carrier domain-containing protein</fullName>
    </recommendedName>
</protein>
<evidence type="ECO:0000313" key="2">
    <source>
        <dbReference type="EMBL" id="KAL3796480.1"/>
    </source>
</evidence>
<name>A0ABD3Q8K0_9STRA</name>
<dbReference type="AlphaFoldDB" id="A0ABD3Q8K0"/>
<dbReference type="Gene3D" id="3.30.300.30">
    <property type="match status" value="1"/>
</dbReference>
<evidence type="ECO:0000313" key="3">
    <source>
        <dbReference type="Proteomes" id="UP001530400"/>
    </source>
</evidence>
<dbReference type="InterPro" id="IPR000873">
    <property type="entry name" value="AMP-dep_synth/lig_dom"/>
</dbReference>
<dbReference type="InterPro" id="IPR042099">
    <property type="entry name" value="ANL_N_sf"/>
</dbReference>
<feature type="domain" description="Carrier" evidence="1">
    <location>
        <begin position="738"/>
        <end position="778"/>
    </location>
</feature>
<dbReference type="Pfam" id="PF00501">
    <property type="entry name" value="AMP-binding"/>
    <property type="match status" value="1"/>
</dbReference>
<dbReference type="InterPro" id="IPR045851">
    <property type="entry name" value="AMP-bd_C_sf"/>
</dbReference>
<dbReference type="EMBL" id="JALLPJ020000294">
    <property type="protein sequence ID" value="KAL3796480.1"/>
    <property type="molecule type" value="Genomic_DNA"/>
</dbReference>
<dbReference type="PANTHER" id="PTHR45527">
    <property type="entry name" value="NONRIBOSOMAL PEPTIDE SYNTHETASE"/>
    <property type="match status" value="1"/>
</dbReference>
<dbReference type="SUPFAM" id="SSF56801">
    <property type="entry name" value="Acetyl-CoA synthetase-like"/>
    <property type="match status" value="1"/>
</dbReference>
<dbReference type="PROSITE" id="PS00455">
    <property type="entry name" value="AMP_BINDING"/>
    <property type="match status" value="1"/>
</dbReference>
<reference evidence="2 3" key="1">
    <citation type="submission" date="2024-10" db="EMBL/GenBank/DDBJ databases">
        <title>Updated reference genomes for cyclostephanoid diatoms.</title>
        <authorList>
            <person name="Roberts W.R."/>
            <person name="Alverson A.J."/>
        </authorList>
    </citation>
    <scope>NUCLEOTIDE SEQUENCE [LARGE SCALE GENOMIC DNA]</scope>
    <source>
        <strain evidence="2 3">AJA010-31</strain>
    </source>
</reference>
<dbReference type="Proteomes" id="UP001530400">
    <property type="component" value="Unassembled WGS sequence"/>
</dbReference>
<evidence type="ECO:0000259" key="1">
    <source>
        <dbReference type="PROSITE" id="PS50075"/>
    </source>
</evidence>
<dbReference type="PANTHER" id="PTHR45527:SF1">
    <property type="entry name" value="FATTY ACID SYNTHASE"/>
    <property type="match status" value="1"/>
</dbReference>
<dbReference type="PROSITE" id="PS50075">
    <property type="entry name" value="CARRIER"/>
    <property type="match status" value="1"/>
</dbReference>
<comment type="caution">
    <text evidence="2">The sequence shown here is derived from an EMBL/GenBank/DDBJ whole genome shotgun (WGS) entry which is preliminary data.</text>
</comment>
<accession>A0ABD3Q8K0</accession>
<dbReference type="InterPro" id="IPR009081">
    <property type="entry name" value="PP-bd_ACP"/>
</dbReference>
<sequence>MTDNQEHPSAAAWESLLQKPAISYPRCAPGNCYWPPDLLEKWQKIYPSDDDAKNGDISSINYGSLLLLASHADSLLNKQLSTGNTKQNKYNTRIGLAIPEGPFLPLFVLAIHALNVTGSESFHPNSVYNAGDKCKDVVLIPLETDEAPERLMHILTDSMPDIILAAPGKDTECLLKIIDQESTIQVLDYTSIVREALIIIDQHSESGYEILAKLYSPGVRDTMIDSLRYPHALAGCWDIARLAAWGCLILHSGLDIITSADEQAAAASIDVYKNSTFEEDIISHIVYTSGTTGKPKGCISSISSLQHYIRAKNKAHGVDDNSTVFLASAITFDPCFSDVLATFAANGRLAIASRDRLYGHSDGADISGASSVDDKYHGLTKLLCELEVTHVLCTPTLWATVRGEPPYNIPSLQVVALGGEPIPKAMRARWARNRTSEDNAFYSYNREYPRLFATYGVTEACVYQTCGEIFQFNNAESNDQSVGQPLIGTTVNICRPLAEDSCDMYTPLEFLQSAEGACDPVIGEVVLSGAQVDITSSYLNLPVVSRRVFVESKDRPEQYFYRTGDLGYINASTELLHILGRIKGDGMVKVNGVRIELAEIESALIDDATDERNGGGLVIDCLTTMTSFTDSSIESDHTSKKLVAYCIVSPLCQKELRLEPEELKHGLIVPHGALLAIMKERCDRKVRKGCSPSFFVLIDRLPLSATGKRDRSKLPSLAACKLMSRENSDGDQCLWDFGKTGQIVADKVCECLNLQLCQKTLVTRGSNFFALGGDSLSA</sequence>
<dbReference type="Gene3D" id="3.40.50.12780">
    <property type="entry name" value="N-terminal domain of ligase-like"/>
    <property type="match status" value="1"/>
</dbReference>
<organism evidence="2 3">
    <name type="scientific">Cyclotella atomus</name>
    <dbReference type="NCBI Taxonomy" id="382360"/>
    <lineage>
        <taxon>Eukaryota</taxon>
        <taxon>Sar</taxon>
        <taxon>Stramenopiles</taxon>
        <taxon>Ochrophyta</taxon>
        <taxon>Bacillariophyta</taxon>
        <taxon>Coscinodiscophyceae</taxon>
        <taxon>Thalassiosirophycidae</taxon>
        <taxon>Stephanodiscales</taxon>
        <taxon>Stephanodiscaceae</taxon>
        <taxon>Cyclotella</taxon>
    </lineage>
</organism>
<dbReference type="InterPro" id="IPR020845">
    <property type="entry name" value="AMP-binding_CS"/>
</dbReference>